<evidence type="ECO:0000256" key="2">
    <source>
        <dbReference type="ARBA" id="ARBA00022801"/>
    </source>
</evidence>
<feature type="chain" id="PRO_5042133617" evidence="5">
    <location>
        <begin position="21"/>
        <end position="475"/>
    </location>
</feature>
<reference evidence="8" key="2">
    <citation type="submission" date="2023-06" db="EMBL/GenBank/DDBJ databases">
        <authorList>
            <consortium name="Lawrence Berkeley National Laboratory"/>
            <person name="Haridas S."/>
            <person name="Hensen N."/>
            <person name="Bonometti L."/>
            <person name="Westerberg I."/>
            <person name="Brannstrom I.O."/>
            <person name="Guillou S."/>
            <person name="Cros-Aarteil S."/>
            <person name="Calhoun S."/>
            <person name="Kuo A."/>
            <person name="Mondo S."/>
            <person name="Pangilinan J."/>
            <person name="Riley R."/>
            <person name="Labutti K."/>
            <person name="Andreopoulos B."/>
            <person name="Lipzen A."/>
            <person name="Chen C."/>
            <person name="Yanf M."/>
            <person name="Daum C."/>
            <person name="Ng V."/>
            <person name="Clum A."/>
            <person name="Steindorff A."/>
            <person name="Ohm R."/>
            <person name="Martin F."/>
            <person name="Silar P."/>
            <person name="Natvig D."/>
            <person name="Lalanne C."/>
            <person name="Gautier V."/>
            <person name="Ament-Velasquez S.L."/>
            <person name="Kruys A."/>
            <person name="Hutchinson M.I."/>
            <person name="Powell A.J."/>
            <person name="Barry K."/>
            <person name="Miller A.N."/>
            <person name="Grigoriev I.V."/>
            <person name="Debuchy R."/>
            <person name="Gladieux P."/>
            <person name="Thoren M.H."/>
            <person name="Johannesson H."/>
        </authorList>
    </citation>
    <scope>NUCLEOTIDE SEQUENCE</scope>
    <source>
        <strain evidence="8">CBS 560.94</strain>
    </source>
</reference>
<accession>A0AAE0J1M3</accession>
<dbReference type="InterPro" id="IPR022790">
    <property type="entry name" value="GH26_dom"/>
</dbReference>
<dbReference type="InterPro" id="IPR008979">
    <property type="entry name" value="Galactose-bd-like_sf"/>
</dbReference>
<keyword evidence="2 4" id="KW-0378">Hydrolase</keyword>
<feature type="active site" description="Nucleophile" evidence="4">
    <location>
        <position position="410"/>
    </location>
</feature>
<dbReference type="CDD" id="cd04086">
    <property type="entry name" value="CBM35_mannanase-like"/>
    <property type="match status" value="1"/>
</dbReference>
<protein>
    <submittedName>
        <fullName evidence="8">Glycosyl hydrolase family 26-domain-containing protein</fullName>
    </submittedName>
</protein>
<reference evidence="8" key="1">
    <citation type="journal article" date="2023" name="Mol. Phylogenet. Evol.">
        <title>Genome-scale phylogeny and comparative genomics of the fungal order Sordariales.</title>
        <authorList>
            <person name="Hensen N."/>
            <person name="Bonometti L."/>
            <person name="Westerberg I."/>
            <person name="Brannstrom I.O."/>
            <person name="Guillou S."/>
            <person name="Cros-Aarteil S."/>
            <person name="Calhoun S."/>
            <person name="Haridas S."/>
            <person name="Kuo A."/>
            <person name="Mondo S."/>
            <person name="Pangilinan J."/>
            <person name="Riley R."/>
            <person name="LaButti K."/>
            <person name="Andreopoulos B."/>
            <person name="Lipzen A."/>
            <person name="Chen C."/>
            <person name="Yan M."/>
            <person name="Daum C."/>
            <person name="Ng V."/>
            <person name="Clum A."/>
            <person name="Steindorff A."/>
            <person name="Ohm R.A."/>
            <person name="Martin F."/>
            <person name="Silar P."/>
            <person name="Natvig D.O."/>
            <person name="Lalanne C."/>
            <person name="Gautier V."/>
            <person name="Ament-Velasquez S.L."/>
            <person name="Kruys A."/>
            <person name="Hutchinson M.I."/>
            <person name="Powell A.J."/>
            <person name="Barry K."/>
            <person name="Miller A.N."/>
            <person name="Grigoriev I.V."/>
            <person name="Debuchy R."/>
            <person name="Gladieux P."/>
            <person name="Hiltunen Thoren M."/>
            <person name="Johannesson H."/>
        </authorList>
    </citation>
    <scope>NUCLEOTIDE SEQUENCE</scope>
    <source>
        <strain evidence="8">CBS 560.94</strain>
    </source>
</reference>
<evidence type="ECO:0000256" key="4">
    <source>
        <dbReference type="PROSITE-ProRule" id="PRU01100"/>
    </source>
</evidence>
<evidence type="ECO:0000259" key="7">
    <source>
        <dbReference type="PROSITE" id="PS51764"/>
    </source>
</evidence>
<dbReference type="InterPro" id="IPR005084">
    <property type="entry name" value="CBM6"/>
</dbReference>
<dbReference type="PANTHER" id="PTHR40079">
    <property type="entry name" value="MANNAN ENDO-1,4-BETA-MANNOSIDASE E-RELATED"/>
    <property type="match status" value="1"/>
</dbReference>
<evidence type="ECO:0000313" key="8">
    <source>
        <dbReference type="EMBL" id="KAK3334506.1"/>
    </source>
</evidence>
<organism evidence="8 9">
    <name type="scientific">Neurospora tetraspora</name>
    <dbReference type="NCBI Taxonomy" id="94610"/>
    <lineage>
        <taxon>Eukaryota</taxon>
        <taxon>Fungi</taxon>
        <taxon>Dikarya</taxon>
        <taxon>Ascomycota</taxon>
        <taxon>Pezizomycotina</taxon>
        <taxon>Sordariomycetes</taxon>
        <taxon>Sordariomycetidae</taxon>
        <taxon>Sordariales</taxon>
        <taxon>Sordariaceae</taxon>
        <taxon>Neurospora</taxon>
    </lineage>
</organism>
<dbReference type="InterPro" id="IPR017853">
    <property type="entry name" value="GH"/>
</dbReference>
<evidence type="ECO:0000256" key="5">
    <source>
        <dbReference type="SAM" id="SignalP"/>
    </source>
</evidence>
<dbReference type="PROSITE" id="PS51175">
    <property type="entry name" value="CBM6"/>
    <property type="match status" value="1"/>
</dbReference>
<keyword evidence="9" id="KW-1185">Reference proteome</keyword>
<gene>
    <name evidence="8" type="ORF">B0H65DRAFT_534482</name>
</gene>
<dbReference type="GO" id="GO:0030246">
    <property type="term" value="F:carbohydrate binding"/>
    <property type="evidence" value="ECO:0007669"/>
    <property type="project" value="InterPro"/>
</dbReference>
<dbReference type="Gene3D" id="2.60.120.260">
    <property type="entry name" value="Galactose-binding domain-like"/>
    <property type="match status" value="1"/>
</dbReference>
<feature type="active site" description="Proton donor" evidence="4">
    <location>
        <position position="320"/>
    </location>
</feature>
<feature type="domain" description="CBM6" evidence="6">
    <location>
        <begin position="29"/>
        <end position="147"/>
    </location>
</feature>
<dbReference type="Pfam" id="PF02156">
    <property type="entry name" value="Glyco_hydro_26"/>
    <property type="match status" value="1"/>
</dbReference>
<evidence type="ECO:0000256" key="1">
    <source>
        <dbReference type="ARBA" id="ARBA00007754"/>
    </source>
</evidence>
<feature type="domain" description="GH26" evidence="7">
    <location>
        <begin position="168"/>
        <end position="462"/>
    </location>
</feature>
<dbReference type="EMBL" id="JAUEPP010000010">
    <property type="protein sequence ID" value="KAK3334506.1"/>
    <property type="molecule type" value="Genomic_DNA"/>
</dbReference>
<dbReference type="InterPro" id="IPR000805">
    <property type="entry name" value="Glyco_hydro_26"/>
</dbReference>
<name>A0AAE0J1M3_9PEZI</name>
<dbReference type="AlphaFoldDB" id="A0AAE0J1M3"/>
<comment type="similarity">
    <text evidence="1 4">Belongs to the glycosyl hydrolase 26 family.</text>
</comment>
<dbReference type="GO" id="GO:0006080">
    <property type="term" value="P:substituted mannan metabolic process"/>
    <property type="evidence" value="ECO:0007669"/>
    <property type="project" value="InterPro"/>
</dbReference>
<evidence type="ECO:0000259" key="6">
    <source>
        <dbReference type="PROSITE" id="PS51175"/>
    </source>
</evidence>
<dbReference type="Gene3D" id="3.20.20.80">
    <property type="entry name" value="Glycosidases"/>
    <property type="match status" value="1"/>
</dbReference>
<sequence length="475" mass="52068">MTRLTGLLYGLAALASLTTAKPVCRDESTKFEAEDAVLSGTEILTTQSGFSGTGYVGGFDTSTDKITFTIPSSSTKLYDLSIRYAGIYGDKKTTVILNSGASTEVSLPSTDFFSTVSGGQILLNEGTNTLEIVNNWGWYLIDYILITPSAKREAHNINTSLVNPAASTEAKTLYAYLRSIYGKKILSGQQDLSYANYVATLTGKTPALVASDLIDYSPSRVAYQGNVSQAVEEAITHHQRGGLVSILWHWNAPAGLYDTSENPWWSGFYTRATDFDIAATLADPTGANYTVLIRDIDAIAYQLKRLQNAGVPVLWRPLHEAEGGWFWWGAKGAAPAKALYHILYDRLTNVHGLNNLIWVWNSVAQDWYPGDEVVDIVSADVYAQGNGPMSVQYNELVVLGNDKKLVAAAEVGAAPKPDLLVAYEAHWLWFCVWGDSFINNAEWNSPAVLTEIYNHDYVLTLDEIQDWKTIGAAQL</sequence>
<dbReference type="GO" id="GO:0016985">
    <property type="term" value="F:mannan endo-1,4-beta-mannosidase activity"/>
    <property type="evidence" value="ECO:0007669"/>
    <property type="project" value="InterPro"/>
</dbReference>
<keyword evidence="5" id="KW-0732">Signal</keyword>
<comment type="caution">
    <text evidence="8">The sequence shown here is derived from an EMBL/GenBank/DDBJ whole genome shotgun (WGS) entry which is preliminary data.</text>
</comment>
<dbReference type="SUPFAM" id="SSF51445">
    <property type="entry name" value="(Trans)glycosidases"/>
    <property type="match status" value="1"/>
</dbReference>
<evidence type="ECO:0000313" key="9">
    <source>
        <dbReference type="Proteomes" id="UP001278500"/>
    </source>
</evidence>
<feature type="signal peptide" evidence="5">
    <location>
        <begin position="1"/>
        <end position="20"/>
    </location>
</feature>
<dbReference type="PANTHER" id="PTHR40079:SF4">
    <property type="entry name" value="GH26 DOMAIN-CONTAINING PROTEIN-RELATED"/>
    <property type="match status" value="1"/>
</dbReference>
<dbReference type="SUPFAM" id="SSF49785">
    <property type="entry name" value="Galactose-binding domain-like"/>
    <property type="match status" value="1"/>
</dbReference>
<dbReference type="PRINTS" id="PR00739">
    <property type="entry name" value="GLHYDRLASE26"/>
</dbReference>
<dbReference type="Proteomes" id="UP001278500">
    <property type="component" value="Unassembled WGS sequence"/>
</dbReference>
<dbReference type="GeneID" id="87866157"/>
<dbReference type="PROSITE" id="PS51764">
    <property type="entry name" value="GH26"/>
    <property type="match status" value="1"/>
</dbReference>
<proteinExistence type="inferred from homology"/>
<evidence type="ECO:0000256" key="3">
    <source>
        <dbReference type="ARBA" id="ARBA00023295"/>
    </source>
</evidence>
<dbReference type="Pfam" id="PF16990">
    <property type="entry name" value="CBM_35"/>
    <property type="match status" value="1"/>
</dbReference>
<dbReference type="RefSeq" id="XP_062676672.1">
    <property type="nucleotide sequence ID" value="XM_062829003.1"/>
</dbReference>
<keyword evidence="3 4" id="KW-0326">Glycosidase</keyword>